<comment type="caution">
    <text evidence="2">The sequence shown here is derived from an EMBL/GenBank/DDBJ whole genome shotgun (WGS) entry which is preliminary data.</text>
</comment>
<organism evidence="2 3">
    <name type="scientific">Effrenium voratum</name>
    <dbReference type="NCBI Taxonomy" id="2562239"/>
    <lineage>
        <taxon>Eukaryota</taxon>
        <taxon>Sar</taxon>
        <taxon>Alveolata</taxon>
        <taxon>Dinophyceae</taxon>
        <taxon>Suessiales</taxon>
        <taxon>Symbiodiniaceae</taxon>
        <taxon>Effrenium</taxon>
    </lineage>
</organism>
<proteinExistence type="predicted"/>
<keyword evidence="3" id="KW-1185">Reference proteome</keyword>
<gene>
    <name evidence="2" type="ORF">EVOR1521_LOCUS31911</name>
</gene>
<accession>A0AA36NMJ6</accession>
<sequence length="153" mass="16230">MIRCLVLLGFAFCDAWAVNATYKSYSGTGCSSGEREFECAVQQDVLCCQHASQTLGWYCQGTVLNRKDFPAGQDCSGQHSQEIIGFLNLAGDLSRVAAGECIDYGDAMSVRFTDVTSAAIPCGGFTSTARATSLGIAAMLTMSLTLQRVLSGI</sequence>
<feature type="signal peptide" evidence="1">
    <location>
        <begin position="1"/>
        <end position="17"/>
    </location>
</feature>
<evidence type="ECO:0008006" key="4">
    <source>
        <dbReference type="Google" id="ProtNLM"/>
    </source>
</evidence>
<dbReference type="AlphaFoldDB" id="A0AA36NMJ6"/>
<protein>
    <recommendedName>
        <fullName evidence="4">Secreted protein</fullName>
    </recommendedName>
</protein>
<keyword evidence="1" id="KW-0732">Signal</keyword>
<name>A0AA36NMJ6_9DINO</name>
<dbReference type="Proteomes" id="UP001178507">
    <property type="component" value="Unassembled WGS sequence"/>
</dbReference>
<evidence type="ECO:0000256" key="1">
    <source>
        <dbReference type="SAM" id="SignalP"/>
    </source>
</evidence>
<reference evidence="2" key="1">
    <citation type="submission" date="2023-08" db="EMBL/GenBank/DDBJ databases">
        <authorList>
            <person name="Chen Y."/>
            <person name="Shah S."/>
            <person name="Dougan E. K."/>
            <person name="Thang M."/>
            <person name="Chan C."/>
        </authorList>
    </citation>
    <scope>NUCLEOTIDE SEQUENCE</scope>
</reference>
<evidence type="ECO:0000313" key="2">
    <source>
        <dbReference type="EMBL" id="CAJ1411306.1"/>
    </source>
</evidence>
<feature type="chain" id="PRO_5041310344" description="Secreted protein" evidence="1">
    <location>
        <begin position="18"/>
        <end position="153"/>
    </location>
</feature>
<evidence type="ECO:0000313" key="3">
    <source>
        <dbReference type="Proteomes" id="UP001178507"/>
    </source>
</evidence>
<dbReference type="EMBL" id="CAUJNA010003867">
    <property type="protein sequence ID" value="CAJ1411306.1"/>
    <property type="molecule type" value="Genomic_DNA"/>
</dbReference>